<reference evidence="2" key="1">
    <citation type="submission" date="2016-05" db="EMBL/GenBank/DDBJ databases">
        <authorList>
            <person name="Holder M.E."/>
            <person name="Ajami N.J."/>
            <person name="Petrosino J.F."/>
        </authorList>
    </citation>
    <scope>NUCLEOTIDE SEQUENCE [LARGE SCALE GENOMIC DNA]</scope>
    <source>
        <strain evidence="2">ATCC 700696</strain>
    </source>
</reference>
<dbReference type="Pfam" id="PF12900">
    <property type="entry name" value="Pyridox_ox_2"/>
    <property type="match status" value="1"/>
</dbReference>
<organism evidence="1 2">
    <name type="scientific">Mogibacterium pumilum</name>
    <dbReference type="NCBI Taxonomy" id="86332"/>
    <lineage>
        <taxon>Bacteria</taxon>
        <taxon>Bacillati</taxon>
        <taxon>Bacillota</taxon>
        <taxon>Clostridia</taxon>
        <taxon>Peptostreptococcales</taxon>
        <taxon>Anaerovoracaceae</taxon>
        <taxon>Mogibacterium</taxon>
    </lineage>
</organism>
<gene>
    <name evidence="1" type="ORF">AXF17_02970</name>
</gene>
<protein>
    <submittedName>
        <fullName evidence="1">5-nitroimidazole antibiotic resistance protein</fullName>
    </submittedName>
</protein>
<evidence type="ECO:0000313" key="2">
    <source>
        <dbReference type="Proteomes" id="UP000214689"/>
    </source>
</evidence>
<dbReference type="Proteomes" id="UP000214689">
    <property type="component" value="Chromosome"/>
</dbReference>
<dbReference type="OrthoDB" id="9794935at2"/>
<dbReference type="InterPro" id="IPR024747">
    <property type="entry name" value="Pyridox_Oxase-rel"/>
</dbReference>
<keyword evidence="2" id="KW-1185">Reference proteome</keyword>
<dbReference type="EMBL" id="CP016199">
    <property type="protein sequence ID" value="ASS37521.1"/>
    <property type="molecule type" value="Genomic_DNA"/>
</dbReference>
<dbReference type="PANTHER" id="PTHR34071">
    <property type="entry name" value="5-NITROIMIDAZOLE ANTIBIOTICS RESISTANCE PROTEIN, NIMA-FAMILY-RELATED PROTEIN-RELATED"/>
    <property type="match status" value="1"/>
</dbReference>
<dbReference type="InterPro" id="IPR012349">
    <property type="entry name" value="Split_barrel_FMN-bd"/>
</dbReference>
<dbReference type="Gene3D" id="2.30.110.10">
    <property type="entry name" value="Electron Transport, Fmn-binding Protein, Chain A"/>
    <property type="match status" value="1"/>
</dbReference>
<name>A0A223ARD2_9FIRM</name>
<dbReference type="AlphaFoldDB" id="A0A223ARD2"/>
<dbReference type="SUPFAM" id="SSF50475">
    <property type="entry name" value="FMN-binding split barrel"/>
    <property type="match status" value="1"/>
</dbReference>
<dbReference type="RefSeq" id="WP_094233742.1">
    <property type="nucleotide sequence ID" value="NZ_CP016199.1"/>
</dbReference>
<sequence length="158" mass="18488">MFRKMRNKKKELSEESAKRLLREAPRGIIAVNGDEGYPYAVPINYLYDEERNRIYFHGLRSGYKVDSLKVSDKICFTVYGNETIKEESWAPFVQSVVVFGRCRTIENRDDMLEALKNFAMKYYPNEKMVLDEIKATGNAVQMFEIEIEHLTGKEVQEK</sequence>
<dbReference type="PANTHER" id="PTHR34071:SF2">
    <property type="entry name" value="FLAVIN-NUCLEOTIDE-BINDING PROTEIN"/>
    <property type="match status" value="1"/>
</dbReference>
<evidence type="ECO:0000313" key="1">
    <source>
        <dbReference type="EMBL" id="ASS37521.1"/>
    </source>
</evidence>
<accession>A0A223ARD2</accession>
<proteinExistence type="predicted"/>